<name>A0ACC7N5J6_9BURK</name>
<dbReference type="Proteomes" id="UP001629235">
    <property type="component" value="Unassembled WGS sequence"/>
</dbReference>
<dbReference type="EMBL" id="JAQQDW010000001">
    <property type="protein sequence ID" value="MFM0101968.1"/>
    <property type="molecule type" value="Genomic_DNA"/>
</dbReference>
<gene>
    <name evidence="1" type="ORF">PQR01_00270</name>
</gene>
<sequence>MNFKMLADLLVFVNGFTREEALQQVKFFYNQDAEEEIEFYRTMK</sequence>
<proteinExistence type="predicted"/>
<evidence type="ECO:0000313" key="2">
    <source>
        <dbReference type="Proteomes" id="UP001629235"/>
    </source>
</evidence>
<keyword evidence="2" id="KW-1185">Reference proteome</keyword>
<accession>A0ACC7N5J6</accession>
<protein>
    <submittedName>
        <fullName evidence="1">Uncharacterized protein</fullName>
    </submittedName>
</protein>
<evidence type="ECO:0000313" key="1">
    <source>
        <dbReference type="EMBL" id="MFM0101968.1"/>
    </source>
</evidence>
<organism evidence="1 2">
    <name type="scientific">Paraburkholderia rhynchosiae</name>
    <dbReference type="NCBI Taxonomy" id="487049"/>
    <lineage>
        <taxon>Bacteria</taxon>
        <taxon>Pseudomonadati</taxon>
        <taxon>Pseudomonadota</taxon>
        <taxon>Betaproteobacteria</taxon>
        <taxon>Burkholderiales</taxon>
        <taxon>Burkholderiaceae</taxon>
        <taxon>Paraburkholderia</taxon>
    </lineage>
</organism>
<reference evidence="1 2" key="1">
    <citation type="journal article" date="2024" name="Chem. Sci.">
        <title>Discovery of megapolipeptins by genome mining of a Burkholderiales bacteria collection.</title>
        <authorList>
            <person name="Paulo B.S."/>
            <person name="Recchia M.J.J."/>
            <person name="Lee S."/>
            <person name="Fergusson C.H."/>
            <person name="Romanowski S.B."/>
            <person name="Hernandez A."/>
            <person name="Krull N."/>
            <person name="Liu D.Y."/>
            <person name="Cavanagh H."/>
            <person name="Bos A."/>
            <person name="Gray C.A."/>
            <person name="Murphy B.T."/>
            <person name="Linington R.G."/>
            <person name="Eustaquio A.S."/>
        </authorList>
    </citation>
    <scope>NUCLEOTIDE SEQUENCE [LARGE SCALE GENOMIC DNA]</scope>
    <source>
        <strain evidence="1 2">RL18-126-BIB-B</strain>
    </source>
</reference>
<comment type="caution">
    <text evidence="1">The sequence shown here is derived from an EMBL/GenBank/DDBJ whole genome shotgun (WGS) entry which is preliminary data.</text>
</comment>